<dbReference type="SMART" id="SM00184">
    <property type="entry name" value="RING"/>
    <property type="match status" value="1"/>
</dbReference>
<dbReference type="Gene3D" id="3.30.40.10">
    <property type="entry name" value="Zinc/RING finger domain, C3HC4 (zinc finger)"/>
    <property type="match status" value="1"/>
</dbReference>
<protein>
    <recommendedName>
        <fullName evidence="2">RING-type domain-containing protein</fullName>
    </recommendedName>
</protein>
<feature type="domain" description="RING-type" evidence="2">
    <location>
        <begin position="29"/>
        <end position="67"/>
    </location>
</feature>
<dbReference type="PANTHER" id="PTHR23327">
    <property type="entry name" value="RING FINGER PROTEIN 127"/>
    <property type="match status" value="1"/>
</dbReference>
<proteinExistence type="predicted"/>
<keyword evidence="1" id="KW-0862">Zinc</keyword>
<dbReference type="GO" id="GO:0008270">
    <property type="term" value="F:zinc ion binding"/>
    <property type="evidence" value="ECO:0007669"/>
    <property type="project" value="UniProtKB-KW"/>
</dbReference>
<name>A0AAV8UVD8_9RHOD</name>
<dbReference type="EMBL" id="JAMWBK010000003">
    <property type="protein sequence ID" value="KAJ8906540.1"/>
    <property type="molecule type" value="Genomic_DNA"/>
</dbReference>
<dbReference type="GO" id="GO:0061630">
    <property type="term" value="F:ubiquitin protein ligase activity"/>
    <property type="evidence" value="ECO:0007669"/>
    <property type="project" value="TreeGrafter"/>
</dbReference>
<dbReference type="PROSITE" id="PS50089">
    <property type="entry name" value="ZF_RING_2"/>
    <property type="match status" value="1"/>
</dbReference>
<dbReference type="Pfam" id="PF13923">
    <property type="entry name" value="zf-C3HC4_2"/>
    <property type="match status" value="1"/>
</dbReference>
<accession>A0AAV8UVD8</accession>
<evidence type="ECO:0000313" key="3">
    <source>
        <dbReference type="EMBL" id="KAJ8906540.1"/>
    </source>
</evidence>
<keyword evidence="1" id="KW-0863">Zinc-finger</keyword>
<gene>
    <name evidence="3" type="ORF">NDN08_003033</name>
</gene>
<evidence type="ECO:0000313" key="4">
    <source>
        <dbReference type="Proteomes" id="UP001157974"/>
    </source>
</evidence>
<dbReference type="SUPFAM" id="SSF57850">
    <property type="entry name" value="RING/U-box"/>
    <property type="match status" value="1"/>
</dbReference>
<dbReference type="AlphaFoldDB" id="A0AAV8UVD8"/>
<dbReference type="PANTHER" id="PTHR23327:SF42">
    <property type="entry name" value="LON PEPTIDASE N-TERMINAL DOMAIN AND RING FINGER PROTEIN C14F5.10C"/>
    <property type="match status" value="1"/>
</dbReference>
<evidence type="ECO:0000256" key="1">
    <source>
        <dbReference type="PROSITE-ProRule" id="PRU00175"/>
    </source>
</evidence>
<organism evidence="3 4">
    <name type="scientific">Rhodosorus marinus</name>
    <dbReference type="NCBI Taxonomy" id="101924"/>
    <lineage>
        <taxon>Eukaryota</taxon>
        <taxon>Rhodophyta</taxon>
        <taxon>Stylonematophyceae</taxon>
        <taxon>Stylonematales</taxon>
        <taxon>Stylonemataceae</taxon>
        <taxon>Rhodosorus</taxon>
    </lineage>
</organism>
<reference evidence="3 4" key="1">
    <citation type="journal article" date="2023" name="Nat. Commun.">
        <title>Origin of minicircular mitochondrial genomes in red algae.</title>
        <authorList>
            <person name="Lee Y."/>
            <person name="Cho C.H."/>
            <person name="Lee Y.M."/>
            <person name="Park S.I."/>
            <person name="Yang J.H."/>
            <person name="West J.A."/>
            <person name="Bhattacharya D."/>
            <person name="Yoon H.S."/>
        </authorList>
    </citation>
    <scope>NUCLEOTIDE SEQUENCE [LARGE SCALE GENOMIC DNA]</scope>
    <source>
        <strain evidence="3 4">CCMP1338</strain>
        <tissue evidence="3">Whole cell</tissue>
    </source>
</reference>
<dbReference type="Proteomes" id="UP001157974">
    <property type="component" value="Unassembled WGS sequence"/>
</dbReference>
<dbReference type="InterPro" id="IPR001841">
    <property type="entry name" value="Znf_RING"/>
</dbReference>
<comment type="caution">
    <text evidence="3">The sequence shown here is derived from an EMBL/GenBank/DDBJ whole genome shotgun (WGS) entry which is preliminary data.</text>
</comment>
<sequence>MSEVVVEKRGLGRFWRRDGKDEPPCDVECPICLMMLYRPVLHRCGNGFCMDCVERATVNADRCPICRGESMMREIVVWTEMEKRLMTDFRSEYARRKREVEKSSSKPWGKEKLKSFLSSVNNIDGQLVLAQFADMGPAGHLF</sequence>
<dbReference type="InterPro" id="IPR013083">
    <property type="entry name" value="Znf_RING/FYVE/PHD"/>
</dbReference>
<evidence type="ECO:0000259" key="2">
    <source>
        <dbReference type="PROSITE" id="PS50089"/>
    </source>
</evidence>
<keyword evidence="4" id="KW-1185">Reference proteome</keyword>
<keyword evidence="1" id="KW-0479">Metal-binding</keyword>